<accession>A0A0C9XXK6</accession>
<feature type="active site" evidence="5 6">
    <location>
        <position position="197"/>
    </location>
</feature>
<dbReference type="PRINTS" id="PR00704">
    <property type="entry name" value="CALPAIN"/>
</dbReference>
<proteinExistence type="inferred from homology"/>
<dbReference type="Proteomes" id="UP000054477">
    <property type="component" value="Unassembled WGS sequence"/>
</dbReference>
<evidence type="ECO:0000259" key="8">
    <source>
        <dbReference type="PROSITE" id="PS50203"/>
    </source>
</evidence>
<dbReference type="PANTHER" id="PTHR10183:SF379">
    <property type="entry name" value="CALPAIN-5"/>
    <property type="match status" value="1"/>
</dbReference>
<comment type="similarity">
    <text evidence="1">Belongs to the peptidase C2 family.</text>
</comment>
<protein>
    <recommendedName>
        <fullName evidence="8">Calpain catalytic domain-containing protein</fullName>
    </recommendedName>
</protein>
<reference evidence="10" key="2">
    <citation type="submission" date="2015-01" db="EMBL/GenBank/DDBJ databases">
        <title>Evolutionary Origins and Diversification of the Mycorrhizal Mutualists.</title>
        <authorList>
            <consortium name="DOE Joint Genome Institute"/>
            <consortium name="Mycorrhizal Genomics Consortium"/>
            <person name="Kohler A."/>
            <person name="Kuo A."/>
            <person name="Nagy L.G."/>
            <person name="Floudas D."/>
            <person name="Copeland A."/>
            <person name="Barry K.W."/>
            <person name="Cichocki N."/>
            <person name="Veneault-Fourrey C."/>
            <person name="LaButti K."/>
            <person name="Lindquist E.A."/>
            <person name="Lipzen A."/>
            <person name="Lundell T."/>
            <person name="Morin E."/>
            <person name="Murat C."/>
            <person name="Riley R."/>
            <person name="Ohm R."/>
            <person name="Sun H."/>
            <person name="Tunlid A."/>
            <person name="Henrissat B."/>
            <person name="Grigoriev I.V."/>
            <person name="Hibbett D.S."/>
            <person name="Martin F."/>
        </authorList>
    </citation>
    <scope>NUCLEOTIDE SEQUENCE [LARGE SCALE GENOMIC DNA]</scope>
    <source>
        <strain evidence="10">LaAM-08-1</strain>
    </source>
</reference>
<dbReference type="PANTHER" id="PTHR10183">
    <property type="entry name" value="CALPAIN"/>
    <property type="match status" value="1"/>
</dbReference>
<evidence type="ECO:0000256" key="2">
    <source>
        <dbReference type="ARBA" id="ARBA00022670"/>
    </source>
</evidence>
<dbReference type="Pfam" id="PF00648">
    <property type="entry name" value="Peptidase_C2"/>
    <property type="match status" value="1"/>
</dbReference>
<evidence type="ECO:0000256" key="5">
    <source>
        <dbReference type="PIRSR" id="PIRSR622684-1"/>
    </source>
</evidence>
<dbReference type="PROSITE" id="PS50203">
    <property type="entry name" value="CALPAIN_CAT"/>
    <property type="match status" value="1"/>
</dbReference>
<gene>
    <name evidence="9" type="ORF">K443DRAFT_677628</name>
</gene>
<organism evidence="9 10">
    <name type="scientific">Laccaria amethystina LaAM-08-1</name>
    <dbReference type="NCBI Taxonomy" id="1095629"/>
    <lineage>
        <taxon>Eukaryota</taxon>
        <taxon>Fungi</taxon>
        <taxon>Dikarya</taxon>
        <taxon>Basidiomycota</taxon>
        <taxon>Agaricomycotina</taxon>
        <taxon>Agaricomycetes</taxon>
        <taxon>Agaricomycetidae</taxon>
        <taxon>Agaricales</taxon>
        <taxon>Agaricineae</taxon>
        <taxon>Hydnangiaceae</taxon>
        <taxon>Laccaria</taxon>
    </lineage>
</organism>
<dbReference type="GO" id="GO:0006508">
    <property type="term" value="P:proteolysis"/>
    <property type="evidence" value="ECO:0007669"/>
    <property type="project" value="UniProtKB-KW"/>
</dbReference>
<dbReference type="PROSITE" id="PS00139">
    <property type="entry name" value="THIOL_PROTEASE_CYS"/>
    <property type="match status" value="1"/>
</dbReference>
<dbReference type="InterPro" id="IPR001300">
    <property type="entry name" value="Peptidase_C2_calpain_cat"/>
</dbReference>
<feature type="active site" evidence="5 6">
    <location>
        <position position="384"/>
    </location>
</feature>
<feature type="active site" evidence="5 6">
    <location>
        <position position="404"/>
    </location>
</feature>
<feature type="region of interest" description="Disordered" evidence="7">
    <location>
        <begin position="1"/>
        <end position="84"/>
    </location>
</feature>
<keyword evidence="4 6" id="KW-0788">Thiol protease</keyword>
<name>A0A0C9XXK6_9AGAR</name>
<evidence type="ECO:0000256" key="3">
    <source>
        <dbReference type="ARBA" id="ARBA00022801"/>
    </source>
</evidence>
<reference evidence="9 10" key="1">
    <citation type="submission" date="2014-04" db="EMBL/GenBank/DDBJ databases">
        <authorList>
            <consortium name="DOE Joint Genome Institute"/>
            <person name="Kuo A."/>
            <person name="Kohler A."/>
            <person name="Nagy L.G."/>
            <person name="Floudas D."/>
            <person name="Copeland A."/>
            <person name="Barry K.W."/>
            <person name="Cichocki N."/>
            <person name="Veneault-Fourrey C."/>
            <person name="LaButti K."/>
            <person name="Lindquist E.A."/>
            <person name="Lipzen A."/>
            <person name="Lundell T."/>
            <person name="Morin E."/>
            <person name="Murat C."/>
            <person name="Sun H."/>
            <person name="Tunlid A."/>
            <person name="Henrissat B."/>
            <person name="Grigoriev I.V."/>
            <person name="Hibbett D.S."/>
            <person name="Martin F."/>
            <person name="Nordberg H.P."/>
            <person name="Cantor M.N."/>
            <person name="Hua S.X."/>
        </authorList>
    </citation>
    <scope>NUCLEOTIDE SEQUENCE [LARGE SCALE GENOMIC DNA]</scope>
    <source>
        <strain evidence="9 10">LaAM-08-1</strain>
    </source>
</reference>
<dbReference type="SUPFAM" id="SSF54001">
    <property type="entry name" value="Cysteine proteinases"/>
    <property type="match status" value="1"/>
</dbReference>
<keyword evidence="10" id="KW-1185">Reference proteome</keyword>
<dbReference type="EMBL" id="KN838593">
    <property type="protein sequence ID" value="KIK02387.1"/>
    <property type="molecule type" value="Genomic_DNA"/>
</dbReference>
<dbReference type="HOGENOM" id="CLU_006072_2_0_1"/>
<sequence>MDSKSSPATPTASTLDVKPHQRVRTKSRSRPKRKPSNNNLTANANAKSPGGNANLEESSSNSLEVPSLEIPIDDNPEGEDAKSTEETNMICFVDPDEQPGLLVTDELDAAIAECKAKVERISKDCRARNRKFRDIEFDLENDTRRCLYGISSPATSDNEGSHADVLRVTQIFENPHFFSAEGAASSNDIAQGKLGDCWFLSALAIASTTQGLIEKVCVARDEQVGVYGFVFFKNDRWVDVIIDDQLFTQIPKFEELSEGEKALYHDDKANYNRIARKGGKTLHFARSGVTGETWVPLIEKAYAKLHGNYDHLNGGSEAEALEELTGGVATYIITKDILDPDRFWVDELSRANKDRLFGCSVGAIDNSRNNEDDDVDVQGLITNHAYSVLRAVECKGKRFVVIRNPWGKTEWTGPWSDGSKEWTGEWLEILPELGHSFGDDGQFVMEYKDFLETWADIDRTILFDSTWVMTSYWLNVPIAPAGRAWTYGDVTFPLSLPEPSATVIVLSQLNTRSFQGLKPSINWSLDFALVKLGEDKPIAHSSHAWFYANSVNLEINLEKGDYVVYVRIARQEDMTIPGAGPLFEGGCTVPDCICPNSPLKSRSLSRILSDKVKSLSIARNLNPSKFTAFVPTDLDSVIQRDLQEYYAYLERQSNAKARANSDIKKKISKVLNRNKKPPQPEPEGVHPLPKRENQQQADERDYDDDSNDPREAQLMTLVTDQDEVIVGLKVYTHKECPAVVYGRLRSDFHSS</sequence>
<feature type="compositionally biased region" description="Low complexity" evidence="7">
    <location>
        <begin position="52"/>
        <end position="69"/>
    </location>
</feature>
<evidence type="ECO:0000313" key="9">
    <source>
        <dbReference type="EMBL" id="KIK02387.1"/>
    </source>
</evidence>
<evidence type="ECO:0000256" key="6">
    <source>
        <dbReference type="PROSITE-ProRule" id="PRU00239"/>
    </source>
</evidence>
<feature type="domain" description="Calpain catalytic" evidence="8">
    <location>
        <begin position="131"/>
        <end position="463"/>
    </location>
</feature>
<feature type="region of interest" description="Disordered" evidence="7">
    <location>
        <begin position="670"/>
        <end position="717"/>
    </location>
</feature>
<evidence type="ECO:0000256" key="1">
    <source>
        <dbReference type="ARBA" id="ARBA00007623"/>
    </source>
</evidence>
<dbReference type="Gene3D" id="3.90.70.10">
    <property type="entry name" value="Cysteine proteinases"/>
    <property type="match status" value="1"/>
</dbReference>
<dbReference type="CDD" id="cd00044">
    <property type="entry name" value="CysPc"/>
    <property type="match status" value="1"/>
</dbReference>
<dbReference type="OrthoDB" id="424753at2759"/>
<dbReference type="InterPro" id="IPR022684">
    <property type="entry name" value="Calpain_cysteine_protease"/>
</dbReference>
<keyword evidence="3 6" id="KW-0378">Hydrolase</keyword>
<dbReference type="GO" id="GO:0004198">
    <property type="term" value="F:calcium-dependent cysteine-type endopeptidase activity"/>
    <property type="evidence" value="ECO:0007669"/>
    <property type="project" value="InterPro"/>
</dbReference>
<feature type="compositionally biased region" description="Basic and acidic residues" evidence="7">
    <location>
        <begin position="689"/>
        <end position="699"/>
    </location>
</feature>
<dbReference type="InterPro" id="IPR038765">
    <property type="entry name" value="Papain-like_cys_pep_sf"/>
</dbReference>
<feature type="compositionally biased region" description="Basic residues" evidence="7">
    <location>
        <begin position="20"/>
        <end position="35"/>
    </location>
</feature>
<dbReference type="STRING" id="1095629.A0A0C9XXK6"/>
<feature type="compositionally biased region" description="Low complexity" evidence="7">
    <location>
        <begin position="1"/>
        <end position="14"/>
    </location>
</feature>
<evidence type="ECO:0000313" key="10">
    <source>
        <dbReference type="Proteomes" id="UP000054477"/>
    </source>
</evidence>
<dbReference type="AlphaFoldDB" id="A0A0C9XXK6"/>
<dbReference type="SMART" id="SM00230">
    <property type="entry name" value="CysPc"/>
    <property type="match status" value="1"/>
</dbReference>
<keyword evidence="2 6" id="KW-0645">Protease</keyword>
<evidence type="ECO:0000256" key="7">
    <source>
        <dbReference type="SAM" id="MobiDB-lite"/>
    </source>
</evidence>
<evidence type="ECO:0000256" key="4">
    <source>
        <dbReference type="ARBA" id="ARBA00022807"/>
    </source>
</evidence>
<dbReference type="InterPro" id="IPR000169">
    <property type="entry name" value="Pept_cys_AS"/>
</dbReference>